<keyword evidence="2" id="KW-0418">Kinase</keyword>
<protein>
    <submittedName>
        <fullName evidence="2">Histidine kinase</fullName>
    </submittedName>
</protein>
<proteinExistence type="predicted"/>
<dbReference type="InterPro" id="IPR018648">
    <property type="entry name" value="DUF2076"/>
</dbReference>
<dbReference type="Proteomes" id="UP000070529">
    <property type="component" value="Unassembled WGS sequence"/>
</dbReference>
<feature type="compositionally biased region" description="Acidic residues" evidence="1">
    <location>
        <begin position="243"/>
        <end position="257"/>
    </location>
</feature>
<dbReference type="EMBL" id="LNTY01000033">
    <property type="protein sequence ID" value="KXF81906.1"/>
    <property type="molecule type" value="Genomic_DNA"/>
</dbReference>
<accession>A0A135I8Y0</accession>
<dbReference type="GO" id="GO:0016301">
    <property type="term" value="F:kinase activity"/>
    <property type="evidence" value="ECO:0007669"/>
    <property type="project" value="UniProtKB-KW"/>
</dbReference>
<dbReference type="Pfam" id="PF09849">
    <property type="entry name" value="DUF2076"/>
    <property type="match status" value="1"/>
</dbReference>
<reference evidence="2 3" key="1">
    <citation type="submission" date="2015-11" db="EMBL/GenBank/DDBJ databases">
        <title>Genomic Taxonomy of the Vibrionaceae.</title>
        <authorList>
            <person name="Gomez-Gil B."/>
            <person name="Enciso-Ibarra J."/>
        </authorList>
    </citation>
    <scope>NUCLEOTIDE SEQUENCE [LARGE SCALE GENOMIC DNA]</scope>
    <source>
        <strain evidence="2 3">CAIM 912</strain>
    </source>
</reference>
<evidence type="ECO:0000313" key="2">
    <source>
        <dbReference type="EMBL" id="KXF81906.1"/>
    </source>
</evidence>
<dbReference type="STRING" id="294935.ATN88_20360"/>
<comment type="caution">
    <text evidence="2">The sequence shown here is derived from an EMBL/GenBank/DDBJ whole genome shotgun (WGS) entry which is preliminary data.</text>
</comment>
<evidence type="ECO:0000313" key="3">
    <source>
        <dbReference type="Proteomes" id="UP000070529"/>
    </source>
</evidence>
<feature type="compositionally biased region" description="Low complexity" evidence="1">
    <location>
        <begin position="204"/>
        <end position="214"/>
    </location>
</feature>
<name>A0A135I8Y0_9GAMM</name>
<feature type="compositionally biased region" description="Low complexity" evidence="1">
    <location>
        <begin position="172"/>
        <end position="184"/>
    </location>
</feature>
<keyword evidence="2" id="KW-0808">Transferase</keyword>
<evidence type="ECO:0000256" key="1">
    <source>
        <dbReference type="SAM" id="MobiDB-lite"/>
    </source>
</evidence>
<dbReference type="OrthoDB" id="5873420at2"/>
<dbReference type="AlphaFoldDB" id="A0A135I8Y0"/>
<feature type="region of interest" description="Disordered" evidence="1">
    <location>
        <begin position="149"/>
        <end position="257"/>
    </location>
</feature>
<keyword evidence="3" id="KW-1185">Reference proteome</keyword>
<feature type="region of interest" description="Disordered" evidence="1">
    <location>
        <begin position="77"/>
        <end position="101"/>
    </location>
</feature>
<gene>
    <name evidence="2" type="ORF">ATN88_20360</name>
</gene>
<sequence length="257" mass="27503">MTPQEQELIQKLADKMRSNQSNAKDPAAAQLIQEAIASQPDIVYRLTQVALAQEVALKEMKERNDYLQRNADFYKQESSRGSFSKMFGGDRNPPPPPQPAYRPSAFGGFMQTAAGVAAGMVAGSALSHLFFGGEHMEPTVEDITNNTIIEDPNDANVDQQDASQDPGDDSQTDTASTDTDSGGSFLDGTDNYTQDYTGGGWSQGTGFDDSNTGFGDSGFDDGFANNDDDPSRYGGDDGAFGGDDSDFGGFDDDSDSW</sequence>
<dbReference type="RefSeq" id="WP_067415583.1">
    <property type="nucleotide sequence ID" value="NZ_LNTY01000033.1"/>
</dbReference>
<organism evidence="2 3">
    <name type="scientific">Enterovibrio coralii</name>
    <dbReference type="NCBI Taxonomy" id="294935"/>
    <lineage>
        <taxon>Bacteria</taxon>
        <taxon>Pseudomonadati</taxon>
        <taxon>Pseudomonadota</taxon>
        <taxon>Gammaproteobacteria</taxon>
        <taxon>Vibrionales</taxon>
        <taxon>Vibrionaceae</taxon>
        <taxon>Enterovibrio</taxon>
    </lineage>
</organism>